<comment type="caution">
    <text evidence="2">The sequence shown here is derived from an EMBL/GenBank/DDBJ whole genome shotgun (WGS) entry which is preliminary data.</text>
</comment>
<sequence>MFSGYARNIIEQLPPGRLLALDVFRGITIAAMILVNNPGSWSYVYGPMAHAQWHGWTITDLIFPFFIFIAGVSVAIVMNRELAKGTDKKYLLKHALIRASKLFALGLFLALFYYNFTDPEFSWLDARLFSIRVMGVLQRIGLVYFATVVIVLYWGNIGRAVWAVALLLGYWALLMLVPYSDASGIQYVGLLEFGNSLPAYVDNLLLTGKHLYYASAEPFAFDPEGIISTVPAISGCLAGVFTGNLLTNKDTSLTAKTKKMLVIGLVCAIAGELWGLVFPVNKALWTSSFVLMTTGWALIILAALTWLIDIRGKKYWSAPFVVCGANAIFFFMFSGVVARILLMIPVADTTLKGWLFSQVFQPAFGNFNGSLMFAISFMFACYWVLDYLYRRKIFFKV</sequence>
<feature type="transmembrane region" description="Helical" evidence="1">
    <location>
        <begin position="367"/>
        <end position="389"/>
    </location>
</feature>
<keyword evidence="3" id="KW-1185">Reference proteome</keyword>
<proteinExistence type="predicted"/>
<evidence type="ECO:0000313" key="3">
    <source>
        <dbReference type="Proteomes" id="UP000307999"/>
    </source>
</evidence>
<feature type="transmembrane region" description="Helical" evidence="1">
    <location>
        <begin position="99"/>
        <end position="116"/>
    </location>
</feature>
<name>A0A4U1B9U5_9GAMM</name>
<dbReference type="PANTHER" id="PTHR31061:SF24">
    <property type="entry name" value="LD22376P"/>
    <property type="match status" value="1"/>
</dbReference>
<dbReference type="AlphaFoldDB" id="A0A4U1B9U5"/>
<accession>A0A4U1B9U5</accession>
<keyword evidence="1" id="KW-0812">Transmembrane</keyword>
<keyword evidence="1" id="KW-1133">Transmembrane helix</keyword>
<feature type="transmembrane region" description="Helical" evidence="1">
    <location>
        <begin position="283"/>
        <end position="308"/>
    </location>
</feature>
<evidence type="ECO:0000313" key="2">
    <source>
        <dbReference type="EMBL" id="TKB47560.1"/>
    </source>
</evidence>
<feature type="transmembrane region" description="Helical" evidence="1">
    <location>
        <begin position="259"/>
        <end position="277"/>
    </location>
</feature>
<feature type="transmembrane region" description="Helical" evidence="1">
    <location>
        <begin position="18"/>
        <end position="35"/>
    </location>
</feature>
<organism evidence="2 3">
    <name type="scientific">Thalassotalea mangrovi</name>
    <dbReference type="NCBI Taxonomy" id="2572245"/>
    <lineage>
        <taxon>Bacteria</taxon>
        <taxon>Pseudomonadati</taxon>
        <taxon>Pseudomonadota</taxon>
        <taxon>Gammaproteobacteria</taxon>
        <taxon>Alteromonadales</taxon>
        <taxon>Colwelliaceae</taxon>
        <taxon>Thalassotalea</taxon>
    </lineage>
</organism>
<feature type="transmembrane region" description="Helical" evidence="1">
    <location>
        <begin position="161"/>
        <end position="180"/>
    </location>
</feature>
<reference evidence="2 3" key="1">
    <citation type="submission" date="2019-04" db="EMBL/GenBank/DDBJ databases">
        <title>Thalassotalea guangxiensis sp. nov., isolated from sediment of the coastal wetland.</title>
        <authorList>
            <person name="Zheng S."/>
            <person name="Zhang D."/>
        </authorList>
    </citation>
    <scope>NUCLEOTIDE SEQUENCE [LARGE SCALE GENOMIC DNA]</scope>
    <source>
        <strain evidence="2 3">ZS-4</strain>
    </source>
</reference>
<feature type="transmembrane region" description="Helical" evidence="1">
    <location>
        <begin position="226"/>
        <end position="247"/>
    </location>
</feature>
<feature type="transmembrane region" description="Helical" evidence="1">
    <location>
        <begin position="136"/>
        <end position="154"/>
    </location>
</feature>
<feature type="transmembrane region" description="Helical" evidence="1">
    <location>
        <begin position="320"/>
        <end position="347"/>
    </location>
</feature>
<feature type="transmembrane region" description="Helical" evidence="1">
    <location>
        <begin position="55"/>
        <end position="78"/>
    </location>
</feature>
<dbReference type="EMBL" id="SWDB01000003">
    <property type="protein sequence ID" value="TKB47560.1"/>
    <property type="molecule type" value="Genomic_DNA"/>
</dbReference>
<keyword evidence="1" id="KW-0472">Membrane</keyword>
<dbReference type="OrthoDB" id="9788724at2"/>
<gene>
    <name evidence="2" type="ORF">E8M12_01370</name>
</gene>
<evidence type="ECO:0000256" key="1">
    <source>
        <dbReference type="SAM" id="Phobius"/>
    </source>
</evidence>
<protein>
    <submittedName>
        <fullName evidence="2">DUF5009 domain-containing protein</fullName>
    </submittedName>
</protein>
<dbReference type="PANTHER" id="PTHR31061">
    <property type="entry name" value="LD22376P"/>
    <property type="match status" value="1"/>
</dbReference>
<dbReference type="Proteomes" id="UP000307999">
    <property type="component" value="Unassembled WGS sequence"/>
</dbReference>